<dbReference type="EMBL" id="CM023483">
    <property type="protein sequence ID" value="KAH6935965.1"/>
    <property type="molecule type" value="Genomic_DNA"/>
</dbReference>
<proteinExistence type="predicted"/>
<sequence length="133" mass="14919">MWVMNCLLLHIASPKASGLLRSMKLLPLPTSSQLNQIVSRVPCEYGYNAVALETIQAFFEDKPGVQMRCVENAFGITVAMWRILLRTINLLPENVDYIIKGACVLDNFLTVHNPHSHQFPDKEDSFGNVGGCW</sequence>
<reference evidence="1" key="1">
    <citation type="submission" date="2020-05" db="EMBL/GenBank/DDBJ databases">
        <title>Large-scale comparative analyses of tick genomes elucidate their genetic diversity and vector capacities.</title>
        <authorList>
            <person name="Jia N."/>
            <person name="Wang J."/>
            <person name="Shi W."/>
            <person name="Du L."/>
            <person name="Sun Y."/>
            <person name="Zhan W."/>
            <person name="Jiang J."/>
            <person name="Wang Q."/>
            <person name="Zhang B."/>
            <person name="Ji P."/>
            <person name="Sakyi L.B."/>
            <person name="Cui X."/>
            <person name="Yuan T."/>
            <person name="Jiang B."/>
            <person name="Yang W."/>
            <person name="Lam T.T.-Y."/>
            <person name="Chang Q."/>
            <person name="Ding S."/>
            <person name="Wang X."/>
            <person name="Zhu J."/>
            <person name="Ruan X."/>
            <person name="Zhao L."/>
            <person name="Wei J."/>
            <person name="Que T."/>
            <person name="Du C."/>
            <person name="Cheng J."/>
            <person name="Dai P."/>
            <person name="Han X."/>
            <person name="Huang E."/>
            <person name="Gao Y."/>
            <person name="Liu J."/>
            <person name="Shao H."/>
            <person name="Ye R."/>
            <person name="Li L."/>
            <person name="Wei W."/>
            <person name="Wang X."/>
            <person name="Wang C."/>
            <person name="Yang T."/>
            <person name="Huo Q."/>
            <person name="Li W."/>
            <person name="Guo W."/>
            <person name="Chen H."/>
            <person name="Zhou L."/>
            <person name="Ni X."/>
            <person name="Tian J."/>
            <person name="Zhou Y."/>
            <person name="Sheng Y."/>
            <person name="Liu T."/>
            <person name="Pan Y."/>
            <person name="Xia L."/>
            <person name="Li J."/>
            <person name="Zhao F."/>
            <person name="Cao W."/>
        </authorList>
    </citation>
    <scope>NUCLEOTIDE SEQUENCE</scope>
    <source>
        <strain evidence="1">Hyas-2018</strain>
    </source>
</reference>
<comment type="caution">
    <text evidence="1">The sequence shown here is derived from an EMBL/GenBank/DDBJ whole genome shotgun (WGS) entry which is preliminary data.</text>
</comment>
<gene>
    <name evidence="1" type="ORF">HPB50_011867</name>
</gene>
<evidence type="ECO:0000313" key="1">
    <source>
        <dbReference type="EMBL" id="KAH6935965.1"/>
    </source>
</evidence>
<evidence type="ECO:0000313" key="2">
    <source>
        <dbReference type="Proteomes" id="UP000821845"/>
    </source>
</evidence>
<organism evidence="1 2">
    <name type="scientific">Hyalomma asiaticum</name>
    <name type="common">Tick</name>
    <dbReference type="NCBI Taxonomy" id="266040"/>
    <lineage>
        <taxon>Eukaryota</taxon>
        <taxon>Metazoa</taxon>
        <taxon>Ecdysozoa</taxon>
        <taxon>Arthropoda</taxon>
        <taxon>Chelicerata</taxon>
        <taxon>Arachnida</taxon>
        <taxon>Acari</taxon>
        <taxon>Parasitiformes</taxon>
        <taxon>Ixodida</taxon>
        <taxon>Ixodoidea</taxon>
        <taxon>Ixodidae</taxon>
        <taxon>Hyalomminae</taxon>
        <taxon>Hyalomma</taxon>
    </lineage>
</organism>
<dbReference type="Proteomes" id="UP000821845">
    <property type="component" value="Chromosome 3"/>
</dbReference>
<keyword evidence="2" id="KW-1185">Reference proteome</keyword>
<accession>A0ACB7SMR7</accession>
<protein>
    <submittedName>
        <fullName evidence="1">Uncharacterized protein</fullName>
    </submittedName>
</protein>
<name>A0ACB7SMR7_HYAAI</name>